<keyword evidence="2" id="KW-1185">Reference proteome</keyword>
<name>A0A518CGM6_9PLAN</name>
<evidence type="ECO:0000313" key="2">
    <source>
        <dbReference type="Proteomes" id="UP000317178"/>
    </source>
</evidence>
<reference evidence="1 2" key="1">
    <citation type="submission" date="2019-02" db="EMBL/GenBank/DDBJ databases">
        <title>Deep-cultivation of Planctomycetes and their phenomic and genomic characterization uncovers novel biology.</title>
        <authorList>
            <person name="Wiegand S."/>
            <person name="Jogler M."/>
            <person name="Boedeker C."/>
            <person name="Pinto D."/>
            <person name="Vollmers J."/>
            <person name="Rivas-Marin E."/>
            <person name="Kohn T."/>
            <person name="Peeters S.H."/>
            <person name="Heuer A."/>
            <person name="Rast P."/>
            <person name="Oberbeckmann S."/>
            <person name="Bunk B."/>
            <person name="Jeske O."/>
            <person name="Meyerdierks A."/>
            <person name="Storesund J.E."/>
            <person name="Kallscheuer N."/>
            <person name="Luecker S."/>
            <person name="Lage O.M."/>
            <person name="Pohl T."/>
            <person name="Merkel B.J."/>
            <person name="Hornburger P."/>
            <person name="Mueller R.-W."/>
            <person name="Bruemmer F."/>
            <person name="Labrenz M."/>
            <person name="Spormann A.M."/>
            <person name="Op den Camp H."/>
            <person name="Overmann J."/>
            <person name="Amann R."/>
            <person name="Jetten M.S.M."/>
            <person name="Mascher T."/>
            <person name="Medema M.H."/>
            <person name="Devos D.P."/>
            <person name="Kaster A.-K."/>
            <person name="Ovreas L."/>
            <person name="Rohde M."/>
            <person name="Galperin M.Y."/>
            <person name="Jogler C."/>
        </authorList>
    </citation>
    <scope>NUCLEOTIDE SEQUENCE [LARGE SCALE GENOMIC DNA]</scope>
    <source>
        <strain evidence="1 2">Pla110</strain>
    </source>
</reference>
<evidence type="ECO:0000313" key="1">
    <source>
        <dbReference type="EMBL" id="QDU78367.1"/>
    </source>
</evidence>
<dbReference type="AlphaFoldDB" id="A0A518CGM6"/>
<organism evidence="1 2">
    <name type="scientific">Polystyrenella longa</name>
    <dbReference type="NCBI Taxonomy" id="2528007"/>
    <lineage>
        <taxon>Bacteria</taxon>
        <taxon>Pseudomonadati</taxon>
        <taxon>Planctomycetota</taxon>
        <taxon>Planctomycetia</taxon>
        <taxon>Planctomycetales</taxon>
        <taxon>Planctomycetaceae</taxon>
        <taxon>Polystyrenella</taxon>
    </lineage>
</organism>
<sequence>MSDGLNDEILHELSSPIATGDISIFEEDLIYDAIKDNFPIGMGRIDWSKVKQHKYLNCSCNCDFDHSLPKEIGNFFLTFFRDFKIDENSTVYVMNDDAYSFAFRMPIRILMNVLHIILSYPQHTYIIPEDSHWCFQYTWEQDLYCGFAPKYSQEMLELKE</sequence>
<dbReference type="Proteomes" id="UP000317178">
    <property type="component" value="Chromosome"/>
</dbReference>
<dbReference type="OrthoDB" id="8481305at2"/>
<dbReference type="EMBL" id="CP036281">
    <property type="protein sequence ID" value="QDU78367.1"/>
    <property type="molecule type" value="Genomic_DNA"/>
</dbReference>
<gene>
    <name evidence="1" type="ORF">Pla110_00680</name>
</gene>
<dbReference type="RefSeq" id="WP_144992053.1">
    <property type="nucleotide sequence ID" value="NZ_CP036281.1"/>
</dbReference>
<dbReference type="KEGG" id="plon:Pla110_00680"/>
<accession>A0A518CGM6</accession>
<protein>
    <submittedName>
        <fullName evidence="1">Uncharacterized protein</fullName>
    </submittedName>
</protein>
<proteinExistence type="predicted"/>